<keyword evidence="2" id="KW-1185">Reference proteome</keyword>
<protein>
    <submittedName>
        <fullName evidence="1">Uncharacterized protein</fullName>
    </submittedName>
</protein>
<dbReference type="EMBL" id="NBII01000008">
    <property type="protein sequence ID" value="PAV16542.1"/>
    <property type="molecule type" value="Genomic_DNA"/>
</dbReference>
<dbReference type="InParanoid" id="A0A286UAD2"/>
<dbReference type="Proteomes" id="UP000217199">
    <property type="component" value="Unassembled WGS sequence"/>
</dbReference>
<evidence type="ECO:0000313" key="1">
    <source>
        <dbReference type="EMBL" id="PAV16542.1"/>
    </source>
</evidence>
<accession>A0A286UAD2</accession>
<organism evidence="1 2">
    <name type="scientific">Pyrrhoderma noxium</name>
    <dbReference type="NCBI Taxonomy" id="2282107"/>
    <lineage>
        <taxon>Eukaryota</taxon>
        <taxon>Fungi</taxon>
        <taxon>Dikarya</taxon>
        <taxon>Basidiomycota</taxon>
        <taxon>Agaricomycotina</taxon>
        <taxon>Agaricomycetes</taxon>
        <taxon>Hymenochaetales</taxon>
        <taxon>Hymenochaetaceae</taxon>
        <taxon>Pyrrhoderma</taxon>
    </lineage>
</organism>
<evidence type="ECO:0000313" key="2">
    <source>
        <dbReference type="Proteomes" id="UP000217199"/>
    </source>
</evidence>
<dbReference type="AlphaFoldDB" id="A0A286UAD2"/>
<name>A0A286UAD2_9AGAM</name>
<sequence>MERFFPIVHYPLKVYSIMLKLAFVACVLSLRVVFASPLYLTPNMPGLGPRADPSDTSVVVLPTSVTSVVTQIVTPEVTTTTTTTPTLSLDNNASLPDSGRTGRVIGECDRTVVGIC</sequence>
<gene>
    <name evidence="1" type="ORF">PNOK_0816200</name>
</gene>
<reference evidence="1 2" key="1">
    <citation type="journal article" date="2017" name="Mol. Ecol.">
        <title>Comparative and population genomic landscape of Phellinus noxius: A hypervariable fungus causing root rot in trees.</title>
        <authorList>
            <person name="Chung C.L."/>
            <person name="Lee T.J."/>
            <person name="Akiba M."/>
            <person name="Lee H.H."/>
            <person name="Kuo T.H."/>
            <person name="Liu D."/>
            <person name="Ke H.M."/>
            <person name="Yokoi T."/>
            <person name="Roa M.B."/>
            <person name="Lu M.J."/>
            <person name="Chang Y.Y."/>
            <person name="Ann P.J."/>
            <person name="Tsai J.N."/>
            <person name="Chen C.Y."/>
            <person name="Tzean S.S."/>
            <person name="Ota Y."/>
            <person name="Hattori T."/>
            <person name="Sahashi N."/>
            <person name="Liou R.F."/>
            <person name="Kikuchi T."/>
            <person name="Tsai I.J."/>
        </authorList>
    </citation>
    <scope>NUCLEOTIDE SEQUENCE [LARGE SCALE GENOMIC DNA]</scope>
    <source>
        <strain evidence="1 2">FFPRI411160</strain>
    </source>
</reference>
<proteinExistence type="predicted"/>
<comment type="caution">
    <text evidence="1">The sequence shown here is derived from an EMBL/GenBank/DDBJ whole genome shotgun (WGS) entry which is preliminary data.</text>
</comment>